<dbReference type="InParanoid" id="A0A3N4KRI7"/>
<dbReference type="InterPro" id="IPR029056">
    <property type="entry name" value="Ribokinase-like"/>
</dbReference>
<dbReference type="Proteomes" id="UP000277580">
    <property type="component" value="Unassembled WGS sequence"/>
</dbReference>
<dbReference type="SUPFAM" id="SSF53613">
    <property type="entry name" value="Ribokinase-like"/>
    <property type="match status" value="1"/>
</dbReference>
<dbReference type="Gene3D" id="3.40.1190.20">
    <property type="match status" value="1"/>
</dbReference>
<dbReference type="PROSITE" id="PS00584">
    <property type="entry name" value="PFKB_KINASES_2"/>
    <property type="match status" value="1"/>
</dbReference>
<evidence type="ECO:0000259" key="3">
    <source>
        <dbReference type="Pfam" id="PF00294"/>
    </source>
</evidence>
<protein>
    <submittedName>
        <fullName evidence="4">Ribokinase-like protein</fullName>
    </submittedName>
</protein>
<dbReference type="PANTHER" id="PTHR10584">
    <property type="entry name" value="SUGAR KINASE"/>
    <property type="match status" value="1"/>
</dbReference>
<evidence type="ECO:0000256" key="2">
    <source>
        <dbReference type="ARBA" id="ARBA00022777"/>
    </source>
</evidence>
<dbReference type="InterPro" id="IPR002173">
    <property type="entry name" value="Carboh/pur_kinase_PfkB_CS"/>
</dbReference>
<dbReference type="EMBL" id="ML119124">
    <property type="protein sequence ID" value="RPB13127.1"/>
    <property type="molecule type" value="Genomic_DNA"/>
</dbReference>
<evidence type="ECO:0000313" key="4">
    <source>
        <dbReference type="EMBL" id="RPB13127.1"/>
    </source>
</evidence>
<proteinExistence type="predicted"/>
<dbReference type="GO" id="GO:0016301">
    <property type="term" value="F:kinase activity"/>
    <property type="evidence" value="ECO:0007669"/>
    <property type="project" value="UniProtKB-KW"/>
</dbReference>
<dbReference type="Pfam" id="PF00294">
    <property type="entry name" value="PfkB"/>
    <property type="match status" value="1"/>
</dbReference>
<keyword evidence="1" id="KW-0808">Transferase</keyword>
<accession>A0A3N4KRI7</accession>
<dbReference type="InterPro" id="IPR011611">
    <property type="entry name" value="PfkB_dom"/>
</dbReference>
<keyword evidence="5" id="KW-1185">Reference proteome</keyword>
<gene>
    <name evidence="4" type="ORF">P167DRAFT_535175</name>
</gene>
<dbReference type="PANTHER" id="PTHR10584:SF166">
    <property type="entry name" value="RIBOKINASE"/>
    <property type="match status" value="1"/>
</dbReference>
<dbReference type="OrthoDB" id="415590at2759"/>
<evidence type="ECO:0000313" key="5">
    <source>
        <dbReference type="Proteomes" id="UP000277580"/>
    </source>
</evidence>
<dbReference type="AlphaFoldDB" id="A0A3N4KRI7"/>
<evidence type="ECO:0000256" key="1">
    <source>
        <dbReference type="ARBA" id="ARBA00022679"/>
    </source>
</evidence>
<dbReference type="STRING" id="1392247.A0A3N4KRI7"/>
<name>A0A3N4KRI7_9PEZI</name>
<reference evidence="4 5" key="1">
    <citation type="journal article" date="2018" name="Nat. Ecol. Evol.">
        <title>Pezizomycetes genomes reveal the molecular basis of ectomycorrhizal truffle lifestyle.</title>
        <authorList>
            <person name="Murat C."/>
            <person name="Payen T."/>
            <person name="Noel B."/>
            <person name="Kuo A."/>
            <person name="Morin E."/>
            <person name="Chen J."/>
            <person name="Kohler A."/>
            <person name="Krizsan K."/>
            <person name="Balestrini R."/>
            <person name="Da Silva C."/>
            <person name="Montanini B."/>
            <person name="Hainaut M."/>
            <person name="Levati E."/>
            <person name="Barry K.W."/>
            <person name="Belfiori B."/>
            <person name="Cichocki N."/>
            <person name="Clum A."/>
            <person name="Dockter R.B."/>
            <person name="Fauchery L."/>
            <person name="Guy J."/>
            <person name="Iotti M."/>
            <person name="Le Tacon F."/>
            <person name="Lindquist E.A."/>
            <person name="Lipzen A."/>
            <person name="Malagnac F."/>
            <person name="Mello A."/>
            <person name="Molinier V."/>
            <person name="Miyauchi S."/>
            <person name="Poulain J."/>
            <person name="Riccioni C."/>
            <person name="Rubini A."/>
            <person name="Sitrit Y."/>
            <person name="Splivallo R."/>
            <person name="Traeger S."/>
            <person name="Wang M."/>
            <person name="Zifcakova L."/>
            <person name="Wipf D."/>
            <person name="Zambonelli A."/>
            <person name="Paolocci F."/>
            <person name="Nowrousian M."/>
            <person name="Ottonello S."/>
            <person name="Baldrian P."/>
            <person name="Spatafora J.W."/>
            <person name="Henrissat B."/>
            <person name="Nagy L.G."/>
            <person name="Aury J.M."/>
            <person name="Wincker P."/>
            <person name="Grigoriev I.V."/>
            <person name="Bonfante P."/>
            <person name="Martin F.M."/>
        </authorList>
    </citation>
    <scope>NUCLEOTIDE SEQUENCE [LARGE SCALE GENOMIC DNA]</scope>
    <source>
        <strain evidence="4 5">CCBAS932</strain>
    </source>
</reference>
<keyword evidence="2 4" id="KW-0418">Kinase</keyword>
<sequence length="166" mass="17554">MQLEIPLQTVLHLLNLADAAGITSIFNPAPAVPIPVNFYPKMDHLIVNETEAALLTGEEVEELDVEAAAKTLLERGVKGSVVITLGAKGGYFSTVDGKGGWMKPEVMEPKDVVDTTGAGDTFVGAFAVAIVEGKSVEEAVKWAGVAAGRKVRKRGAMAGIPWRNEL</sequence>
<feature type="domain" description="Carbohydrate kinase PfkB" evidence="3">
    <location>
        <begin position="2"/>
        <end position="162"/>
    </location>
</feature>
<organism evidence="4 5">
    <name type="scientific">Morchella conica CCBAS932</name>
    <dbReference type="NCBI Taxonomy" id="1392247"/>
    <lineage>
        <taxon>Eukaryota</taxon>
        <taxon>Fungi</taxon>
        <taxon>Dikarya</taxon>
        <taxon>Ascomycota</taxon>
        <taxon>Pezizomycotina</taxon>
        <taxon>Pezizomycetes</taxon>
        <taxon>Pezizales</taxon>
        <taxon>Morchellaceae</taxon>
        <taxon>Morchella</taxon>
    </lineage>
</organism>